<feature type="region of interest" description="Disordered" evidence="1">
    <location>
        <begin position="67"/>
        <end position="92"/>
    </location>
</feature>
<name>A0A183G7V3_HELPZ</name>
<feature type="region of interest" description="Disordered" evidence="1">
    <location>
        <begin position="1"/>
        <end position="33"/>
    </location>
</feature>
<evidence type="ECO:0000313" key="3">
    <source>
        <dbReference type="Proteomes" id="UP000050761"/>
    </source>
</evidence>
<proteinExistence type="predicted"/>
<dbReference type="WBParaSite" id="HPBE_0001789501-mRNA-1">
    <property type="protein sequence ID" value="HPBE_0001789501-mRNA-1"/>
    <property type="gene ID" value="HPBE_0001789501"/>
</dbReference>
<reference evidence="2 3" key="1">
    <citation type="submission" date="2018-11" db="EMBL/GenBank/DDBJ databases">
        <authorList>
            <consortium name="Pathogen Informatics"/>
        </authorList>
    </citation>
    <scope>NUCLEOTIDE SEQUENCE [LARGE SCALE GENOMIC DNA]</scope>
</reference>
<dbReference type="Proteomes" id="UP000050761">
    <property type="component" value="Unassembled WGS sequence"/>
</dbReference>
<dbReference type="EMBL" id="UZAH01030322">
    <property type="protein sequence ID" value="VDP10140.1"/>
    <property type="molecule type" value="Genomic_DNA"/>
</dbReference>
<accession>A0A183G7V3</accession>
<accession>A0A3P8AZQ3</accession>
<keyword evidence="3" id="KW-1185">Reference proteome</keyword>
<organism evidence="3 4">
    <name type="scientific">Heligmosomoides polygyrus</name>
    <name type="common">Parasitic roundworm</name>
    <dbReference type="NCBI Taxonomy" id="6339"/>
    <lineage>
        <taxon>Eukaryota</taxon>
        <taxon>Metazoa</taxon>
        <taxon>Ecdysozoa</taxon>
        <taxon>Nematoda</taxon>
        <taxon>Chromadorea</taxon>
        <taxon>Rhabditida</taxon>
        <taxon>Rhabditina</taxon>
        <taxon>Rhabditomorpha</taxon>
        <taxon>Strongyloidea</taxon>
        <taxon>Heligmosomidae</taxon>
        <taxon>Heligmosomoides</taxon>
    </lineage>
</organism>
<dbReference type="AlphaFoldDB" id="A0A183G7V3"/>
<feature type="compositionally biased region" description="Basic residues" evidence="1">
    <location>
        <begin position="67"/>
        <end position="80"/>
    </location>
</feature>
<evidence type="ECO:0000313" key="2">
    <source>
        <dbReference type="EMBL" id="VDP10140.1"/>
    </source>
</evidence>
<gene>
    <name evidence="2" type="ORF">HPBE_LOCUS17894</name>
</gene>
<evidence type="ECO:0000313" key="4">
    <source>
        <dbReference type="WBParaSite" id="HPBE_0001789501-mRNA-1"/>
    </source>
</evidence>
<sequence>MSNTTVMKEPLTSKVDAEMDHQSPEAGLVRGSGSAELDEGCQFLGYSETFLLPVDLGIPSYEAGQTLKKKKKKKKKKKENKPRYDQFCEVVN</sequence>
<reference evidence="4" key="2">
    <citation type="submission" date="2019-09" db="UniProtKB">
        <authorList>
            <consortium name="WormBaseParasite"/>
        </authorList>
    </citation>
    <scope>IDENTIFICATION</scope>
</reference>
<protein>
    <submittedName>
        <fullName evidence="4">40S ribosomal protein S15</fullName>
    </submittedName>
</protein>
<evidence type="ECO:0000256" key="1">
    <source>
        <dbReference type="SAM" id="MobiDB-lite"/>
    </source>
</evidence>